<comment type="cofactor">
    <cofactor evidence="1">
        <name>Mg(2+)</name>
        <dbReference type="ChEBI" id="CHEBI:18420"/>
    </cofactor>
</comment>
<dbReference type="Proteomes" id="UP001602058">
    <property type="component" value="Unassembled WGS sequence"/>
</dbReference>
<dbReference type="InterPro" id="IPR020476">
    <property type="entry name" value="Nudix_hydrolase"/>
</dbReference>
<accession>A0ABW6UAR2</accession>
<evidence type="ECO:0000259" key="3">
    <source>
        <dbReference type="PROSITE" id="PS51462"/>
    </source>
</evidence>
<name>A0ABW6UAR2_9ACTN</name>
<keyword evidence="2 4" id="KW-0378">Hydrolase</keyword>
<dbReference type="EMBL" id="JBIAWJ010000001">
    <property type="protein sequence ID" value="MFF4520464.1"/>
    <property type="molecule type" value="Genomic_DNA"/>
</dbReference>
<keyword evidence="5" id="KW-1185">Reference proteome</keyword>
<dbReference type="PROSITE" id="PS51462">
    <property type="entry name" value="NUDIX"/>
    <property type="match status" value="1"/>
</dbReference>
<evidence type="ECO:0000256" key="2">
    <source>
        <dbReference type="ARBA" id="ARBA00022801"/>
    </source>
</evidence>
<dbReference type="InterPro" id="IPR015797">
    <property type="entry name" value="NUDIX_hydrolase-like_dom_sf"/>
</dbReference>
<dbReference type="InterPro" id="IPR000086">
    <property type="entry name" value="NUDIX_hydrolase_dom"/>
</dbReference>
<gene>
    <name evidence="4" type="ORF">ACFY1D_03175</name>
</gene>
<proteinExistence type="predicted"/>
<dbReference type="GO" id="GO:0016787">
    <property type="term" value="F:hydrolase activity"/>
    <property type="evidence" value="ECO:0007669"/>
    <property type="project" value="UniProtKB-KW"/>
</dbReference>
<reference evidence="4 5" key="1">
    <citation type="submission" date="2024-10" db="EMBL/GenBank/DDBJ databases">
        <title>The Natural Products Discovery Center: Release of the First 8490 Sequenced Strains for Exploring Actinobacteria Biosynthetic Diversity.</title>
        <authorList>
            <person name="Kalkreuter E."/>
            <person name="Kautsar S.A."/>
            <person name="Yang D."/>
            <person name="Bader C.D."/>
            <person name="Teijaro C.N."/>
            <person name="Fluegel L."/>
            <person name="Davis C.M."/>
            <person name="Simpson J.R."/>
            <person name="Lauterbach L."/>
            <person name="Steele A.D."/>
            <person name="Gui C."/>
            <person name="Meng S."/>
            <person name="Li G."/>
            <person name="Viehrig K."/>
            <person name="Ye F."/>
            <person name="Su P."/>
            <person name="Kiefer A.F."/>
            <person name="Nichols A."/>
            <person name="Cepeda A.J."/>
            <person name="Yan W."/>
            <person name="Fan B."/>
            <person name="Jiang Y."/>
            <person name="Adhikari A."/>
            <person name="Zheng C.-J."/>
            <person name="Schuster L."/>
            <person name="Cowan T.M."/>
            <person name="Smanski M.J."/>
            <person name="Chevrette M.G."/>
            <person name="De Carvalho L.P.S."/>
            <person name="Shen B."/>
        </authorList>
    </citation>
    <scope>NUCLEOTIDE SEQUENCE [LARGE SCALE GENOMIC DNA]</scope>
    <source>
        <strain evidence="4 5">NPDC001390</strain>
    </source>
</reference>
<feature type="domain" description="Nudix hydrolase" evidence="3">
    <location>
        <begin position="16"/>
        <end position="140"/>
    </location>
</feature>
<dbReference type="Pfam" id="PF00293">
    <property type="entry name" value="NUDIX"/>
    <property type="match status" value="1"/>
</dbReference>
<comment type="caution">
    <text evidence="4">The sequence shown here is derived from an EMBL/GenBank/DDBJ whole genome shotgun (WGS) entry which is preliminary data.</text>
</comment>
<sequence length="168" mass="18770">MSEDDVVREKRRTTPNGLIGVGVIVIEGTRILLGRNHDDHWELPGGKIEKGESFEETAVRELREETALVASAACVEILSVFLDDSHGMPRLTAAALIRSYGGTPRVREHHLISEWAWHAHDRLPRPLFTPSAHVLNEWRPGLLADLPPMHAYPQATRRSPSHTNKTLG</sequence>
<dbReference type="RefSeq" id="WP_387883124.1">
    <property type="nucleotide sequence ID" value="NZ_JBIAWJ010000001.1"/>
</dbReference>
<dbReference type="PANTHER" id="PTHR43046">
    <property type="entry name" value="GDP-MANNOSE MANNOSYL HYDROLASE"/>
    <property type="match status" value="1"/>
</dbReference>
<dbReference type="Gene3D" id="3.90.79.10">
    <property type="entry name" value="Nucleoside Triphosphate Pyrophosphohydrolase"/>
    <property type="match status" value="1"/>
</dbReference>
<evidence type="ECO:0000313" key="5">
    <source>
        <dbReference type="Proteomes" id="UP001602058"/>
    </source>
</evidence>
<evidence type="ECO:0000313" key="4">
    <source>
        <dbReference type="EMBL" id="MFF4520464.1"/>
    </source>
</evidence>
<dbReference type="CDD" id="cd04678">
    <property type="entry name" value="NUDIX_MTH2_Nudt15"/>
    <property type="match status" value="1"/>
</dbReference>
<dbReference type="PANTHER" id="PTHR43046:SF14">
    <property type="entry name" value="MUTT_NUDIX FAMILY PROTEIN"/>
    <property type="match status" value="1"/>
</dbReference>
<organism evidence="4 5">
    <name type="scientific">Streptomyces bluensis</name>
    <dbReference type="NCBI Taxonomy" id="33897"/>
    <lineage>
        <taxon>Bacteria</taxon>
        <taxon>Bacillati</taxon>
        <taxon>Actinomycetota</taxon>
        <taxon>Actinomycetes</taxon>
        <taxon>Kitasatosporales</taxon>
        <taxon>Streptomycetaceae</taxon>
        <taxon>Streptomyces</taxon>
    </lineage>
</organism>
<dbReference type="SUPFAM" id="SSF55811">
    <property type="entry name" value="Nudix"/>
    <property type="match status" value="1"/>
</dbReference>
<dbReference type="PRINTS" id="PR00502">
    <property type="entry name" value="NUDIXFAMILY"/>
</dbReference>
<evidence type="ECO:0000256" key="1">
    <source>
        <dbReference type="ARBA" id="ARBA00001946"/>
    </source>
</evidence>
<protein>
    <submittedName>
        <fullName evidence="4">NUDIX hydrolase</fullName>
    </submittedName>
</protein>